<dbReference type="AlphaFoldDB" id="A0AA35SF26"/>
<reference evidence="2" key="1">
    <citation type="submission" date="2023-03" db="EMBL/GenBank/DDBJ databases">
        <authorList>
            <person name="Steffen K."/>
            <person name="Cardenas P."/>
        </authorList>
    </citation>
    <scope>NUCLEOTIDE SEQUENCE</scope>
</reference>
<name>A0AA35SF26_GEOBA</name>
<evidence type="ECO:0000313" key="3">
    <source>
        <dbReference type="Proteomes" id="UP001174909"/>
    </source>
</evidence>
<dbReference type="InterPro" id="IPR024775">
    <property type="entry name" value="DinB-like"/>
</dbReference>
<comment type="caution">
    <text evidence="2">The sequence shown here is derived from an EMBL/GenBank/DDBJ whole genome shotgun (WGS) entry which is preliminary data.</text>
</comment>
<sequence>MEEFLKSNGIEYEHHDLLSEPAAVEHLRSRGIKSLPVTIIDDTEVVIGYYPKKLIPALKLDVSVDLSGKTAWLAEKYDAILSAAVRANNQFSQEQLDTIVPWRPWSLRDTVLHILAFPEIAYLSHEVGSMSWDDMQAQDKRLEGVTTASQIAEYGLKVRDDIIAFLNSGNAEGFEREVPAHYGGEVTVLELLNIVLSHSTHHLKQVYHYMTTDLGITLENPATDADLDGIQTPDALI</sequence>
<organism evidence="2 3">
    <name type="scientific">Geodia barretti</name>
    <name type="common">Barrett's horny sponge</name>
    <dbReference type="NCBI Taxonomy" id="519541"/>
    <lineage>
        <taxon>Eukaryota</taxon>
        <taxon>Metazoa</taxon>
        <taxon>Porifera</taxon>
        <taxon>Demospongiae</taxon>
        <taxon>Heteroscleromorpha</taxon>
        <taxon>Tetractinellida</taxon>
        <taxon>Astrophorina</taxon>
        <taxon>Geodiidae</taxon>
        <taxon>Geodia</taxon>
    </lineage>
</organism>
<dbReference type="Proteomes" id="UP001174909">
    <property type="component" value="Unassembled WGS sequence"/>
</dbReference>
<dbReference type="SUPFAM" id="SSF52833">
    <property type="entry name" value="Thioredoxin-like"/>
    <property type="match status" value="1"/>
</dbReference>
<proteinExistence type="predicted"/>
<dbReference type="InterPro" id="IPR034660">
    <property type="entry name" value="DinB/YfiT-like"/>
</dbReference>
<feature type="domain" description="DinB-like" evidence="1">
    <location>
        <begin position="89"/>
        <end position="206"/>
    </location>
</feature>
<dbReference type="Gene3D" id="1.20.120.450">
    <property type="entry name" value="dinb family like domain"/>
    <property type="match status" value="1"/>
</dbReference>
<accession>A0AA35SF26</accession>
<dbReference type="EMBL" id="CASHTH010002364">
    <property type="protein sequence ID" value="CAI8028813.1"/>
    <property type="molecule type" value="Genomic_DNA"/>
</dbReference>
<evidence type="ECO:0000259" key="1">
    <source>
        <dbReference type="Pfam" id="PF12867"/>
    </source>
</evidence>
<gene>
    <name evidence="2" type="ORF">GBAR_LOCUS16370</name>
</gene>
<keyword evidence="3" id="KW-1185">Reference proteome</keyword>
<evidence type="ECO:0000313" key="2">
    <source>
        <dbReference type="EMBL" id="CAI8028813.1"/>
    </source>
</evidence>
<dbReference type="Pfam" id="PF12867">
    <property type="entry name" value="DinB_2"/>
    <property type="match status" value="1"/>
</dbReference>
<dbReference type="SUPFAM" id="SSF109854">
    <property type="entry name" value="DinB/YfiT-like putative metalloenzymes"/>
    <property type="match status" value="1"/>
</dbReference>
<dbReference type="Gene3D" id="3.40.30.10">
    <property type="entry name" value="Glutaredoxin"/>
    <property type="match status" value="1"/>
</dbReference>
<protein>
    <recommendedName>
        <fullName evidence="1">DinB-like domain-containing protein</fullName>
    </recommendedName>
</protein>
<dbReference type="InterPro" id="IPR036249">
    <property type="entry name" value="Thioredoxin-like_sf"/>
</dbReference>